<dbReference type="PANTHER" id="PTHR12064:SF79">
    <property type="entry name" value="AND COBALT EFFLUX PROTEIN CORC, PUTATIVE-RELATED"/>
    <property type="match status" value="1"/>
</dbReference>
<evidence type="ECO:0000256" key="5">
    <source>
        <dbReference type="ARBA" id="ARBA00023122"/>
    </source>
</evidence>
<dbReference type="PROSITE" id="PS51846">
    <property type="entry name" value="CNNM"/>
    <property type="match status" value="1"/>
</dbReference>
<keyword evidence="3" id="KW-0677">Repeat</keyword>
<dbReference type="InterPro" id="IPR000644">
    <property type="entry name" value="CBS_dom"/>
</dbReference>
<evidence type="ECO:0000313" key="13">
    <source>
        <dbReference type="EMBL" id="GAU34484.1"/>
    </source>
</evidence>
<keyword evidence="6 9" id="KW-0472">Membrane</keyword>
<dbReference type="PANTHER" id="PTHR12064">
    <property type="entry name" value="METAL TRANSPORTER CNNM"/>
    <property type="match status" value="1"/>
</dbReference>
<dbReference type="OrthoDB" id="5353557at2759"/>
<keyword evidence="2 9" id="KW-0812">Transmembrane</keyword>
<evidence type="ECO:0000259" key="11">
    <source>
        <dbReference type="PROSITE" id="PS51371"/>
    </source>
</evidence>
<dbReference type="SUPFAM" id="SSF54631">
    <property type="entry name" value="CBS-domain pair"/>
    <property type="match status" value="1"/>
</dbReference>
<dbReference type="FunFam" id="3.10.580.10:FF:000015">
    <property type="entry name" value="DUF21 domain-containing protein"/>
    <property type="match status" value="1"/>
</dbReference>
<evidence type="ECO:0000256" key="8">
    <source>
        <dbReference type="PROSITE-ProRule" id="PRU00703"/>
    </source>
</evidence>
<sequence>MAVEYTCCGTEFFIRIVIIVLLVVFAGLMSGLTLGLMSLSLVDLEVLAKSGTPQDRKHAGTIIPQSVCSRYGLTIGATIAPAVRVLVWICLPVAYPISKLLDYLLGHRHEALFRRAELKTLVDLHGNEAGKGGELTHDETTIIAGALELSEKTAGDAMTPINEIFSIDINSKLDRDLMTLILEKGHSRVPVYYEEPTNIIGLILIKNLLTIDPEEEVPVKSVTIRKIPRVPEMMPLYDILNEFQKGHSHMAVVVRNFDKTEQQTSNNNCSDSVRDVKVTIDVEKTPQQEKMLKNKMQLHKRKSLPNASNSNMSTSSRSKKWSQNIYSDILEIDGNSIPKLPEKEEAVGIITMEDVIEELLQEEIFDETDHHFEDS</sequence>
<dbReference type="GO" id="GO:0005737">
    <property type="term" value="C:cytoplasm"/>
    <property type="evidence" value="ECO:0007669"/>
    <property type="project" value="TreeGrafter"/>
</dbReference>
<dbReference type="InterPro" id="IPR044751">
    <property type="entry name" value="Ion_transp-like_CBS"/>
</dbReference>
<evidence type="ECO:0000256" key="3">
    <source>
        <dbReference type="ARBA" id="ARBA00022737"/>
    </source>
</evidence>
<dbReference type="Gene3D" id="3.10.580.10">
    <property type="entry name" value="CBS-domain"/>
    <property type="match status" value="2"/>
</dbReference>
<gene>
    <name evidence="13" type="ORF">TSUD_387960</name>
</gene>
<name>A0A2Z6MPH2_TRISU</name>
<dbReference type="EMBL" id="DF973557">
    <property type="protein sequence ID" value="GAU34484.1"/>
    <property type="molecule type" value="Genomic_DNA"/>
</dbReference>
<feature type="domain" description="CBS" evidence="11">
    <location>
        <begin position="158"/>
        <end position="219"/>
    </location>
</feature>
<evidence type="ECO:0000256" key="4">
    <source>
        <dbReference type="ARBA" id="ARBA00022989"/>
    </source>
</evidence>
<comment type="subcellular location">
    <subcellularLocation>
        <location evidence="1">Membrane</location>
        <topology evidence="1">Multi-pass membrane protein</topology>
    </subcellularLocation>
</comment>
<keyword evidence="4 9" id="KW-1133">Transmembrane helix</keyword>
<evidence type="ECO:0000256" key="9">
    <source>
        <dbReference type="PROSITE-ProRule" id="PRU01193"/>
    </source>
</evidence>
<evidence type="ECO:0000313" key="14">
    <source>
        <dbReference type="Proteomes" id="UP000242715"/>
    </source>
</evidence>
<dbReference type="GO" id="GO:0030026">
    <property type="term" value="P:intracellular manganese ion homeostasis"/>
    <property type="evidence" value="ECO:0007669"/>
    <property type="project" value="TreeGrafter"/>
</dbReference>
<evidence type="ECO:0000256" key="2">
    <source>
        <dbReference type="ARBA" id="ARBA00022692"/>
    </source>
</evidence>
<keyword evidence="7" id="KW-0325">Glycoprotein</keyword>
<dbReference type="GO" id="GO:0016020">
    <property type="term" value="C:membrane"/>
    <property type="evidence" value="ECO:0007669"/>
    <property type="project" value="UniProtKB-SubCell"/>
</dbReference>
<keyword evidence="5 8" id="KW-0129">CBS domain</keyword>
<reference evidence="14" key="1">
    <citation type="journal article" date="2017" name="Front. Plant Sci.">
        <title>Climate Clever Clovers: New Paradigm to Reduce the Environmental Footprint of Ruminants by Breeding Low Methanogenic Forages Utilizing Haplotype Variation.</title>
        <authorList>
            <person name="Kaur P."/>
            <person name="Appels R."/>
            <person name="Bayer P.E."/>
            <person name="Keeble-Gagnere G."/>
            <person name="Wang J."/>
            <person name="Hirakawa H."/>
            <person name="Shirasawa K."/>
            <person name="Vercoe P."/>
            <person name="Stefanova K."/>
            <person name="Durmic Z."/>
            <person name="Nichols P."/>
            <person name="Revell C."/>
            <person name="Isobe S.N."/>
            <person name="Edwards D."/>
            <person name="Erskine W."/>
        </authorList>
    </citation>
    <scope>NUCLEOTIDE SEQUENCE [LARGE SCALE GENOMIC DNA]</scope>
    <source>
        <strain evidence="14">cv. Daliak</strain>
    </source>
</reference>
<dbReference type="AlphaFoldDB" id="A0A2Z6MPH2"/>
<dbReference type="Pfam" id="PF01595">
    <property type="entry name" value="CNNM"/>
    <property type="match status" value="1"/>
</dbReference>
<evidence type="ECO:0000256" key="7">
    <source>
        <dbReference type="ARBA" id="ARBA00023180"/>
    </source>
</evidence>
<evidence type="ECO:0000256" key="10">
    <source>
        <dbReference type="SAM" id="Phobius"/>
    </source>
</evidence>
<evidence type="ECO:0000256" key="6">
    <source>
        <dbReference type="ARBA" id="ARBA00023136"/>
    </source>
</evidence>
<keyword evidence="14" id="KW-1185">Reference proteome</keyword>
<feature type="domain" description="CNNM transmembrane" evidence="12">
    <location>
        <begin position="1"/>
        <end position="139"/>
    </location>
</feature>
<dbReference type="InterPro" id="IPR046342">
    <property type="entry name" value="CBS_dom_sf"/>
</dbReference>
<dbReference type="InterPro" id="IPR045095">
    <property type="entry name" value="ACDP"/>
</dbReference>
<dbReference type="PROSITE" id="PS51371">
    <property type="entry name" value="CBS"/>
    <property type="match status" value="1"/>
</dbReference>
<evidence type="ECO:0000259" key="12">
    <source>
        <dbReference type="PROSITE" id="PS51846"/>
    </source>
</evidence>
<feature type="transmembrane region" description="Helical" evidence="10">
    <location>
        <begin position="12"/>
        <end position="37"/>
    </location>
</feature>
<dbReference type="InterPro" id="IPR002550">
    <property type="entry name" value="CNNM"/>
</dbReference>
<evidence type="ECO:0000256" key="1">
    <source>
        <dbReference type="ARBA" id="ARBA00004141"/>
    </source>
</evidence>
<proteinExistence type="predicted"/>
<protein>
    <recommendedName>
        <fullName evidence="15">CNNM transmembrane domain-containing protein</fullName>
    </recommendedName>
</protein>
<dbReference type="GO" id="GO:0010960">
    <property type="term" value="P:magnesium ion homeostasis"/>
    <property type="evidence" value="ECO:0007669"/>
    <property type="project" value="InterPro"/>
</dbReference>
<dbReference type="CDD" id="cd04590">
    <property type="entry name" value="CBS_pair_CorC_HlyC_assoc"/>
    <property type="match status" value="1"/>
</dbReference>
<evidence type="ECO:0008006" key="15">
    <source>
        <dbReference type="Google" id="ProtNLM"/>
    </source>
</evidence>
<organism evidence="13 14">
    <name type="scientific">Trifolium subterraneum</name>
    <name type="common">Subterranean clover</name>
    <dbReference type="NCBI Taxonomy" id="3900"/>
    <lineage>
        <taxon>Eukaryota</taxon>
        <taxon>Viridiplantae</taxon>
        <taxon>Streptophyta</taxon>
        <taxon>Embryophyta</taxon>
        <taxon>Tracheophyta</taxon>
        <taxon>Spermatophyta</taxon>
        <taxon>Magnoliopsida</taxon>
        <taxon>eudicotyledons</taxon>
        <taxon>Gunneridae</taxon>
        <taxon>Pentapetalae</taxon>
        <taxon>rosids</taxon>
        <taxon>fabids</taxon>
        <taxon>Fabales</taxon>
        <taxon>Fabaceae</taxon>
        <taxon>Papilionoideae</taxon>
        <taxon>50 kb inversion clade</taxon>
        <taxon>NPAAA clade</taxon>
        <taxon>Hologalegina</taxon>
        <taxon>IRL clade</taxon>
        <taxon>Trifolieae</taxon>
        <taxon>Trifolium</taxon>
    </lineage>
</organism>
<accession>A0A2Z6MPH2</accession>
<dbReference type="Proteomes" id="UP000242715">
    <property type="component" value="Unassembled WGS sequence"/>
</dbReference>